<evidence type="ECO:0000313" key="3">
    <source>
        <dbReference type="EMBL" id="KAL3097535.1"/>
    </source>
</evidence>
<feature type="region of interest" description="Disordered" evidence="1">
    <location>
        <begin position="993"/>
        <end position="1017"/>
    </location>
</feature>
<organism evidence="3 4">
    <name type="scientific">Heterodera schachtii</name>
    <name type="common">Sugarbeet cyst nematode worm</name>
    <name type="synonym">Tylenchus schachtii</name>
    <dbReference type="NCBI Taxonomy" id="97005"/>
    <lineage>
        <taxon>Eukaryota</taxon>
        <taxon>Metazoa</taxon>
        <taxon>Ecdysozoa</taxon>
        <taxon>Nematoda</taxon>
        <taxon>Chromadorea</taxon>
        <taxon>Rhabditida</taxon>
        <taxon>Tylenchina</taxon>
        <taxon>Tylenchomorpha</taxon>
        <taxon>Tylenchoidea</taxon>
        <taxon>Heteroderidae</taxon>
        <taxon>Heteroderinae</taxon>
        <taxon>Heterodera</taxon>
    </lineage>
</organism>
<dbReference type="Proteomes" id="UP001620645">
    <property type="component" value="Unassembled WGS sequence"/>
</dbReference>
<accession>A0ABD2K3R8</accession>
<gene>
    <name evidence="3" type="ORF">niasHS_003983</name>
</gene>
<dbReference type="EMBL" id="JBICCN010000054">
    <property type="protein sequence ID" value="KAL3097535.1"/>
    <property type="molecule type" value="Genomic_DNA"/>
</dbReference>
<sequence length="1017" mass="112686">MTEESVILSFSCLNLPLECSDGCRLVITARSDNDANFVEIGQTETRNGINPKFEARVSLLLRLDKCQQLRIVLYSVDVQSGLLRTLLADAHVLLLALLCAGSEPVAVPLALHLPQKAPHQQSLVLAEAVQQEEASGSAGGTLFQFVGHNLETPGLLTAPYFVLELVPKSESDERMPILLYRSEVAHQNANPRWRDFVLPSKFFPSSSEWILRISCHNFNYNRTTDELIGSATTNFFQLLNSNTKYLLRPGQKSKDPSASIELVRVCGAPVPTFVSRLKLGQQFHCTIAVDFTSNNGGPNDPNSLHFLHPHAMNMYMNALGAIAPPLARLEKLGRLSLLGFGAKVPPTFAFSNIFALNGTLDNSYVRGVSDALNSYRKMAMSVLPYAPTEYAQVIHHVVKLAKASEKAQTGHFFLLVILTNGVIKDHRDTVDTIVEASSLPIAIAFVAVSNAHHPSQLAALRQQFAVHTLKSSRNVPLARETVTAVSCADPSMAYHFLMAVQRQLILHLLKRAATDADAITASGSAFLPLSLCFLGEWKKCSRGNNALMLDTLMTMNWTGREFRMASVGRSVIAHQRTAACSAKKHAQANTCQITLAKSIAQIDGGCKRRPMLFPPAIAMPMHMAVIFIILEQQASIFGIDQNIRSTISEGALTASNGNGLTTFDQLMAHREHFFRTLRRQKHRRMAKKMYEKARDRAERGRVLLSNERGIERSSIILMPIDQPKVLTAETFASGRSRRVKGEAQANGGAHTERKPINGPSAAKRPANLQIATDKHADANANAPQNTVVNGPIFPADYWQLPPALLAARLRRFSKADIVRSLRQNARRMGVDGGKLRAVMRHIEIMRREEAQLLNHRHYQLPERKNHTPSVSFLVDHDSFHRSVDVIDSEKVQSKSPFAANTNSHANFQRNDDGSTKLMAREESDFDLLNPPISAGGAEFKSYRKLYKKGQTYNNYEQTHHPRLLPYQVHHATQTQQLNKQVNTAPREIGFVPSNARRPVSQAPITQIQTGGIRNNTP</sequence>
<comment type="caution">
    <text evidence="3">The sequence shown here is derived from an EMBL/GenBank/DDBJ whole genome shotgun (WGS) entry which is preliminary data.</text>
</comment>
<dbReference type="AlphaFoldDB" id="A0ABD2K3R8"/>
<feature type="domain" description="Copine C-terminal" evidence="2">
    <location>
        <begin position="303"/>
        <end position="489"/>
    </location>
</feature>
<dbReference type="PANTHER" id="PTHR10857:SF111">
    <property type="entry name" value="VWFA DOMAIN-CONTAINING PROTEIN"/>
    <property type="match status" value="1"/>
</dbReference>
<proteinExistence type="predicted"/>
<dbReference type="InterPro" id="IPR045052">
    <property type="entry name" value="Copine"/>
</dbReference>
<name>A0ABD2K3R8_HETSC</name>
<dbReference type="InterPro" id="IPR010734">
    <property type="entry name" value="Copine_C"/>
</dbReference>
<evidence type="ECO:0000256" key="1">
    <source>
        <dbReference type="SAM" id="MobiDB-lite"/>
    </source>
</evidence>
<dbReference type="PANTHER" id="PTHR10857">
    <property type="entry name" value="COPINE"/>
    <property type="match status" value="1"/>
</dbReference>
<evidence type="ECO:0000313" key="4">
    <source>
        <dbReference type="Proteomes" id="UP001620645"/>
    </source>
</evidence>
<keyword evidence="4" id="KW-1185">Reference proteome</keyword>
<feature type="compositionally biased region" description="Polar residues" evidence="1">
    <location>
        <begin position="1002"/>
        <end position="1017"/>
    </location>
</feature>
<dbReference type="InterPro" id="IPR035892">
    <property type="entry name" value="C2_domain_sf"/>
</dbReference>
<dbReference type="InterPro" id="IPR036465">
    <property type="entry name" value="vWFA_dom_sf"/>
</dbReference>
<evidence type="ECO:0000259" key="2">
    <source>
        <dbReference type="Pfam" id="PF07002"/>
    </source>
</evidence>
<dbReference type="SUPFAM" id="SSF53300">
    <property type="entry name" value="vWA-like"/>
    <property type="match status" value="1"/>
</dbReference>
<reference evidence="3 4" key="1">
    <citation type="submission" date="2024-10" db="EMBL/GenBank/DDBJ databases">
        <authorList>
            <person name="Kim D."/>
        </authorList>
    </citation>
    <scope>NUCLEOTIDE SEQUENCE [LARGE SCALE GENOMIC DNA]</scope>
    <source>
        <strain evidence="3">Taebaek</strain>
    </source>
</reference>
<protein>
    <recommendedName>
        <fullName evidence="2">Copine C-terminal domain-containing protein</fullName>
    </recommendedName>
</protein>
<feature type="region of interest" description="Disordered" evidence="1">
    <location>
        <begin position="736"/>
        <end position="762"/>
    </location>
</feature>
<dbReference type="Pfam" id="PF07002">
    <property type="entry name" value="Copine"/>
    <property type="match status" value="1"/>
</dbReference>
<dbReference type="SUPFAM" id="SSF49562">
    <property type="entry name" value="C2 domain (Calcium/lipid-binding domain, CaLB)"/>
    <property type="match status" value="1"/>
</dbReference>